<keyword evidence="5 7" id="KW-0807">Transducer</keyword>
<evidence type="ECO:0000256" key="7">
    <source>
        <dbReference type="PROSITE-ProRule" id="PRU00284"/>
    </source>
</evidence>
<keyword evidence="4 8" id="KW-0472">Membrane</keyword>
<reference evidence="11" key="2">
    <citation type="submission" date="2020-09" db="EMBL/GenBank/DDBJ databases">
        <authorList>
            <person name="Sun Q."/>
            <person name="Ohkuma M."/>
        </authorList>
    </citation>
    <scope>NUCLEOTIDE SEQUENCE</scope>
    <source>
        <strain evidence="11">JCM 30804</strain>
    </source>
</reference>
<evidence type="ECO:0000259" key="9">
    <source>
        <dbReference type="PROSITE" id="PS50111"/>
    </source>
</evidence>
<dbReference type="Pfam" id="PF00672">
    <property type="entry name" value="HAMP"/>
    <property type="match status" value="1"/>
</dbReference>
<evidence type="ECO:0000259" key="10">
    <source>
        <dbReference type="PROSITE" id="PS50885"/>
    </source>
</evidence>
<name>A0A917JN61_9GAMM</name>
<comment type="caution">
    <text evidence="11">The sequence shown here is derived from an EMBL/GenBank/DDBJ whole genome shotgun (WGS) entry which is preliminary data.</text>
</comment>
<dbReference type="SUPFAM" id="SSF58104">
    <property type="entry name" value="Methyl-accepting chemotaxis protein (MCP) signaling domain"/>
    <property type="match status" value="1"/>
</dbReference>
<dbReference type="SMART" id="SM00304">
    <property type="entry name" value="HAMP"/>
    <property type="match status" value="1"/>
</dbReference>
<keyword evidence="3 8" id="KW-1133">Transmembrane helix</keyword>
<evidence type="ECO:0000256" key="2">
    <source>
        <dbReference type="ARBA" id="ARBA00022692"/>
    </source>
</evidence>
<dbReference type="PANTHER" id="PTHR32089">
    <property type="entry name" value="METHYL-ACCEPTING CHEMOTAXIS PROTEIN MCPB"/>
    <property type="match status" value="1"/>
</dbReference>
<dbReference type="GO" id="GO:0004888">
    <property type="term" value="F:transmembrane signaling receptor activity"/>
    <property type="evidence" value="ECO:0007669"/>
    <property type="project" value="InterPro"/>
</dbReference>
<reference evidence="11" key="1">
    <citation type="journal article" date="2014" name="Int. J. Syst. Evol. Microbiol.">
        <title>Complete genome sequence of Corynebacterium casei LMG S-19264T (=DSM 44701T), isolated from a smear-ripened cheese.</title>
        <authorList>
            <consortium name="US DOE Joint Genome Institute (JGI-PGF)"/>
            <person name="Walter F."/>
            <person name="Albersmeier A."/>
            <person name="Kalinowski J."/>
            <person name="Ruckert C."/>
        </authorList>
    </citation>
    <scope>NUCLEOTIDE SEQUENCE</scope>
    <source>
        <strain evidence="11">JCM 30804</strain>
    </source>
</reference>
<feature type="transmembrane region" description="Helical" evidence="8">
    <location>
        <begin position="12"/>
        <end position="32"/>
    </location>
</feature>
<dbReference type="SMART" id="SM00283">
    <property type="entry name" value="MA"/>
    <property type="match status" value="1"/>
</dbReference>
<dbReference type="Gene3D" id="1.10.287.950">
    <property type="entry name" value="Methyl-accepting chemotaxis protein"/>
    <property type="match status" value="1"/>
</dbReference>
<feature type="domain" description="HAMP" evidence="10">
    <location>
        <begin position="178"/>
        <end position="232"/>
    </location>
</feature>
<dbReference type="PROSITE" id="PS50885">
    <property type="entry name" value="HAMP"/>
    <property type="match status" value="1"/>
</dbReference>
<dbReference type="GO" id="GO:0016020">
    <property type="term" value="C:membrane"/>
    <property type="evidence" value="ECO:0007669"/>
    <property type="project" value="UniProtKB-SubCell"/>
</dbReference>
<evidence type="ECO:0008006" key="13">
    <source>
        <dbReference type="Google" id="ProtNLM"/>
    </source>
</evidence>
<evidence type="ECO:0000256" key="8">
    <source>
        <dbReference type="SAM" id="Phobius"/>
    </source>
</evidence>
<keyword evidence="2 8" id="KW-0812">Transmembrane</keyword>
<gene>
    <name evidence="11" type="ORF">GCM10009332_09770</name>
</gene>
<proteinExistence type="inferred from homology"/>
<accession>A0A917JN61</accession>
<feature type="domain" description="Methyl-accepting transducer" evidence="9">
    <location>
        <begin position="237"/>
        <end position="473"/>
    </location>
</feature>
<dbReference type="GO" id="GO:0006935">
    <property type="term" value="P:chemotaxis"/>
    <property type="evidence" value="ECO:0007669"/>
    <property type="project" value="InterPro"/>
</dbReference>
<evidence type="ECO:0000256" key="5">
    <source>
        <dbReference type="ARBA" id="ARBA00023224"/>
    </source>
</evidence>
<dbReference type="RefSeq" id="WP_188918459.1">
    <property type="nucleotide sequence ID" value="NZ_BMPZ01000002.1"/>
</dbReference>
<dbReference type="InterPro" id="IPR003660">
    <property type="entry name" value="HAMP_dom"/>
</dbReference>
<keyword evidence="12" id="KW-1185">Reference proteome</keyword>
<dbReference type="PROSITE" id="PS50111">
    <property type="entry name" value="CHEMOTAXIS_TRANSDUC_2"/>
    <property type="match status" value="1"/>
</dbReference>
<dbReference type="PANTHER" id="PTHR32089:SF119">
    <property type="entry name" value="METHYL-ACCEPTING CHEMOTAXIS PROTEIN CTPL"/>
    <property type="match status" value="1"/>
</dbReference>
<dbReference type="Proteomes" id="UP000613743">
    <property type="component" value="Unassembled WGS sequence"/>
</dbReference>
<dbReference type="AlphaFoldDB" id="A0A917JN61"/>
<evidence type="ECO:0000256" key="1">
    <source>
        <dbReference type="ARBA" id="ARBA00004141"/>
    </source>
</evidence>
<comment type="similarity">
    <text evidence="6">Belongs to the methyl-accepting chemotaxis (MCP) protein family.</text>
</comment>
<dbReference type="CDD" id="cd06225">
    <property type="entry name" value="HAMP"/>
    <property type="match status" value="1"/>
</dbReference>
<evidence type="ECO:0000256" key="4">
    <source>
        <dbReference type="ARBA" id="ARBA00023136"/>
    </source>
</evidence>
<evidence type="ECO:0000256" key="3">
    <source>
        <dbReference type="ARBA" id="ARBA00022989"/>
    </source>
</evidence>
<dbReference type="GO" id="GO:0007165">
    <property type="term" value="P:signal transduction"/>
    <property type="evidence" value="ECO:0007669"/>
    <property type="project" value="UniProtKB-KW"/>
</dbReference>
<evidence type="ECO:0000256" key="6">
    <source>
        <dbReference type="ARBA" id="ARBA00029447"/>
    </source>
</evidence>
<feature type="transmembrane region" description="Helical" evidence="8">
    <location>
        <begin position="154"/>
        <end position="176"/>
    </location>
</feature>
<sequence>MKISNSIKLKLNISFVFLISMLLGLSGVYNYFQQKDQLESQFSSQVNASLSRLSNSLPEPVWNYETDMVASIIGSEMTAQGVKSIIAWSGEDVIYGSNKDDSQTLTQTSDAPAKFTKELSQELTVVEDEEKVPVGKLALFTDDSHIRSALSHQLIVTVIEIAVLDIIIVACLSWLLSSSVLNRLSRVTDAISDIADGEGDLTCRIEDDSKDELGQLCDSFNAVIKKLQAVMLNVADDATQLADTAQETSQITEQTTKGVNSLKHETSQVAAAIHQMSVTTKEVAESAAQAADSARIAQEEANNGYDTLHETIEDIGKLSKDIEDAEGVIKRVAQDSDSISSILGVIRSIAEQINMLALNAAIESARAGEQGRGFAVVADEVRTLALRTQQATEEIQTMIESLQAGTSEAVIVTERAHEQAGHVVHRAEKTGQGIKEITASVEEIAQFTTQIAQATDQQSTVAGEVDRNIENISDITQETAIGADNTAQATEQLAELAVNLQGVVGQFKVQ</sequence>
<evidence type="ECO:0000313" key="11">
    <source>
        <dbReference type="EMBL" id="GGI74327.1"/>
    </source>
</evidence>
<dbReference type="InterPro" id="IPR004089">
    <property type="entry name" value="MCPsignal_dom"/>
</dbReference>
<evidence type="ECO:0000313" key="12">
    <source>
        <dbReference type="Proteomes" id="UP000613743"/>
    </source>
</evidence>
<dbReference type="PRINTS" id="PR00260">
    <property type="entry name" value="CHEMTRNSDUCR"/>
</dbReference>
<dbReference type="InterPro" id="IPR004090">
    <property type="entry name" value="Chemotax_Me-accpt_rcpt"/>
</dbReference>
<dbReference type="Pfam" id="PF00015">
    <property type="entry name" value="MCPsignal"/>
    <property type="match status" value="1"/>
</dbReference>
<comment type="subcellular location">
    <subcellularLocation>
        <location evidence="1">Membrane</location>
        <topology evidence="1">Multi-pass membrane protein</topology>
    </subcellularLocation>
</comment>
<protein>
    <recommendedName>
        <fullName evidence="13">Methyl-accepting chemotaxis protein</fullName>
    </recommendedName>
</protein>
<dbReference type="CDD" id="cd11386">
    <property type="entry name" value="MCP_signal"/>
    <property type="match status" value="1"/>
</dbReference>
<dbReference type="EMBL" id="BMPZ01000002">
    <property type="protein sequence ID" value="GGI74327.1"/>
    <property type="molecule type" value="Genomic_DNA"/>
</dbReference>
<dbReference type="FunFam" id="1.10.287.950:FF:000001">
    <property type="entry name" value="Methyl-accepting chemotaxis sensory transducer"/>
    <property type="match status" value="1"/>
</dbReference>
<organism evidence="11 12">
    <name type="scientific">Shewanella gelidii</name>
    <dbReference type="NCBI Taxonomy" id="1642821"/>
    <lineage>
        <taxon>Bacteria</taxon>
        <taxon>Pseudomonadati</taxon>
        <taxon>Pseudomonadota</taxon>
        <taxon>Gammaproteobacteria</taxon>
        <taxon>Alteromonadales</taxon>
        <taxon>Shewanellaceae</taxon>
        <taxon>Shewanella</taxon>
    </lineage>
</organism>